<dbReference type="GO" id="GO:0009236">
    <property type="term" value="P:cobalamin biosynthetic process"/>
    <property type="evidence" value="ECO:0007669"/>
    <property type="project" value="InterPro"/>
</dbReference>
<gene>
    <name evidence="2" type="ORF">SAMN05444158_4207</name>
</gene>
<dbReference type="InterPro" id="IPR002750">
    <property type="entry name" value="CobE/GbiG_C"/>
</dbReference>
<organism evidence="2 3">
    <name type="scientific">Bradyrhizobium canariense</name>
    <dbReference type="NCBI Taxonomy" id="255045"/>
    <lineage>
        <taxon>Bacteria</taxon>
        <taxon>Pseudomonadati</taxon>
        <taxon>Pseudomonadota</taxon>
        <taxon>Alphaproteobacteria</taxon>
        <taxon>Hyphomicrobiales</taxon>
        <taxon>Nitrobacteraceae</taxon>
        <taxon>Bradyrhizobium</taxon>
    </lineage>
</organism>
<accession>A0A1H1X8G7</accession>
<name>A0A1H1X8G7_9BRAD</name>
<evidence type="ECO:0000259" key="1">
    <source>
        <dbReference type="Pfam" id="PF01890"/>
    </source>
</evidence>
<protein>
    <submittedName>
        <fullName evidence="2">Cobalt-precorrin 5A hydrolase</fullName>
    </submittedName>
</protein>
<dbReference type="Pfam" id="PF01890">
    <property type="entry name" value="CbiG_C"/>
    <property type="match status" value="1"/>
</dbReference>
<keyword evidence="2" id="KW-0378">Hydrolase</keyword>
<keyword evidence="3" id="KW-1185">Reference proteome</keyword>
<dbReference type="EMBL" id="LT629750">
    <property type="protein sequence ID" value="SDT05588.1"/>
    <property type="molecule type" value="Genomic_DNA"/>
</dbReference>
<dbReference type="PANTHER" id="PTHR37477">
    <property type="entry name" value="COBALT-PRECORRIN-5A HYDROLASE"/>
    <property type="match status" value="1"/>
</dbReference>
<evidence type="ECO:0000313" key="2">
    <source>
        <dbReference type="EMBL" id="SDT05588.1"/>
    </source>
</evidence>
<dbReference type="PANTHER" id="PTHR37477:SF1">
    <property type="entry name" value="COBALT-PRECORRIN-5A HYDROLASE"/>
    <property type="match status" value="1"/>
</dbReference>
<dbReference type="Gene3D" id="3.30.420.180">
    <property type="entry name" value="CobE/GbiG C-terminal domain"/>
    <property type="match status" value="1"/>
</dbReference>
<dbReference type="GO" id="GO:0016787">
    <property type="term" value="F:hydrolase activity"/>
    <property type="evidence" value="ECO:0007669"/>
    <property type="project" value="UniProtKB-KW"/>
</dbReference>
<reference evidence="3" key="1">
    <citation type="submission" date="2016-10" db="EMBL/GenBank/DDBJ databases">
        <authorList>
            <person name="Varghese N."/>
            <person name="Submissions S."/>
        </authorList>
    </citation>
    <scope>NUCLEOTIDE SEQUENCE [LARGE SCALE GENOMIC DNA]</scope>
    <source>
        <strain evidence="3">GAS369</strain>
    </source>
</reference>
<evidence type="ECO:0000313" key="3">
    <source>
        <dbReference type="Proteomes" id="UP000243904"/>
    </source>
</evidence>
<dbReference type="RefSeq" id="WP_146688645.1">
    <property type="nucleotide sequence ID" value="NZ_LT629750.1"/>
</dbReference>
<dbReference type="AlphaFoldDB" id="A0A1H1X8G7"/>
<sequence>MSQLVIGVGFRDEASAQSIGEVLAGVAARSATCGVATVLAVLEEKAAHPGLRAAAQATQLRIETVTADAMGVADARITTRSEQVKKHRGVGSVCEATALAAAGVGARLLVTRVVSSDRQATAAAAIIEDSAS</sequence>
<dbReference type="Proteomes" id="UP000243904">
    <property type="component" value="Chromosome I"/>
</dbReference>
<dbReference type="SUPFAM" id="SSF159664">
    <property type="entry name" value="CobE/GbiG C-terminal domain-like"/>
    <property type="match status" value="1"/>
</dbReference>
<feature type="domain" description="CobE/GbiG C-terminal" evidence="1">
    <location>
        <begin position="4"/>
        <end position="125"/>
    </location>
</feature>
<dbReference type="InterPro" id="IPR036518">
    <property type="entry name" value="CobE/GbiG_C_sf"/>
</dbReference>
<proteinExistence type="predicted"/>
<dbReference type="InterPro" id="IPR052553">
    <property type="entry name" value="CbiG_hydrolase"/>
</dbReference>